<dbReference type="PANTHER" id="PTHR15759:SF5">
    <property type="entry name" value="PANNEXIN-1"/>
    <property type="match status" value="1"/>
</dbReference>
<evidence type="ECO:0000256" key="3">
    <source>
        <dbReference type="ARBA" id="ARBA00022448"/>
    </source>
</evidence>
<comment type="function">
    <text evidence="12">Structural component of the gap junctions and the hemichannels.</text>
</comment>
<keyword evidence="6" id="KW-0256">Endoplasmic reticulum</keyword>
<keyword evidence="8 12" id="KW-0406">Ion transport</keyword>
<feature type="transmembrane region" description="Helical" evidence="12">
    <location>
        <begin position="273"/>
        <end position="291"/>
    </location>
</feature>
<evidence type="ECO:0000256" key="7">
    <source>
        <dbReference type="ARBA" id="ARBA00022989"/>
    </source>
</evidence>
<feature type="region of interest" description="Disordered" evidence="13">
    <location>
        <begin position="371"/>
        <end position="409"/>
    </location>
</feature>
<dbReference type="GeneID" id="103111448"/>
<accession>A0ABM3WGF9</accession>
<dbReference type="RefSeq" id="XP_060035655.1">
    <property type="nucleotide sequence ID" value="XM_060179672.1"/>
</dbReference>
<reference evidence="15" key="1">
    <citation type="submission" date="2025-08" db="UniProtKB">
        <authorList>
            <consortium name="RefSeq"/>
        </authorList>
    </citation>
    <scope>IDENTIFICATION</scope>
</reference>
<proteinExistence type="inferred from homology"/>
<keyword evidence="3 12" id="KW-0813">Transport</keyword>
<feature type="transmembrane region" description="Helical" evidence="12">
    <location>
        <begin position="37"/>
        <end position="55"/>
    </location>
</feature>
<evidence type="ECO:0000256" key="13">
    <source>
        <dbReference type="SAM" id="MobiDB-lite"/>
    </source>
</evidence>
<keyword evidence="11 12" id="KW-0407">Ion channel</keyword>
<evidence type="ECO:0000313" key="14">
    <source>
        <dbReference type="Proteomes" id="UP001652624"/>
    </source>
</evidence>
<evidence type="ECO:0000313" key="15">
    <source>
        <dbReference type="RefSeq" id="XP_060035655.1"/>
    </source>
</evidence>
<keyword evidence="5 12" id="KW-0812">Transmembrane</keyword>
<evidence type="ECO:0000256" key="10">
    <source>
        <dbReference type="ARBA" id="ARBA00023180"/>
    </source>
</evidence>
<evidence type="ECO:0000256" key="8">
    <source>
        <dbReference type="ARBA" id="ARBA00023065"/>
    </source>
</evidence>
<dbReference type="Pfam" id="PF00876">
    <property type="entry name" value="Innexin"/>
    <property type="match status" value="1"/>
</dbReference>
<keyword evidence="9 12" id="KW-0472">Membrane</keyword>
<evidence type="ECO:0000256" key="6">
    <source>
        <dbReference type="ARBA" id="ARBA00022824"/>
    </source>
</evidence>
<feature type="transmembrane region" description="Helical" evidence="12">
    <location>
        <begin position="202"/>
        <end position="225"/>
    </location>
</feature>
<name>A0ABM3WGF9_ERIEU</name>
<protein>
    <recommendedName>
        <fullName evidence="12">Pannexin</fullName>
    </recommendedName>
</protein>
<organism evidence="14 15">
    <name type="scientific">Erinaceus europaeus</name>
    <name type="common">Western European hedgehog</name>
    <dbReference type="NCBI Taxonomy" id="9365"/>
    <lineage>
        <taxon>Eukaryota</taxon>
        <taxon>Metazoa</taxon>
        <taxon>Chordata</taxon>
        <taxon>Craniata</taxon>
        <taxon>Vertebrata</taxon>
        <taxon>Euteleostomi</taxon>
        <taxon>Mammalia</taxon>
        <taxon>Eutheria</taxon>
        <taxon>Laurasiatheria</taxon>
        <taxon>Eulipotyphla</taxon>
        <taxon>Erinaceidae</taxon>
        <taxon>Erinaceinae</taxon>
        <taxon>Erinaceus</taxon>
    </lineage>
</organism>
<gene>
    <name evidence="15" type="primary">PANX1</name>
    <name evidence="12" type="synonym">PANX</name>
</gene>
<comment type="subcellular location">
    <subcellularLocation>
        <location evidence="2 12">Cell membrane</location>
        <topology evidence="2 12">Multi-pass membrane protein</topology>
    </subcellularLocation>
    <subcellularLocation>
        <location evidence="1">Endoplasmic reticulum membrane</location>
        <topology evidence="1">Multi-pass membrane protein</topology>
    </subcellularLocation>
</comment>
<evidence type="ECO:0000256" key="2">
    <source>
        <dbReference type="ARBA" id="ARBA00004651"/>
    </source>
</evidence>
<evidence type="ECO:0000256" key="4">
    <source>
        <dbReference type="ARBA" id="ARBA00022475"/>
    </source>
</evidence>
<dbReference type="InterPro" id="IPR039099">
    <property type="entry name" value="Pannexin"/>
</dbReference>
<evidence type="ECO:0000256" key="1">
    <source>
        <dbReference type="ARBA" id="ARBA00004477"/>
    </source>
</evidence>
<keyword evidence="7 12" id="KW-1133">Transmembrane helix</keyword>
<dbReference type="Proteomes" id="UP001652624">
    <property type="component" value="Chromosome 20"/>
</dbReference>
<evidence type="ECO:0000256" key="11">
    <source>
        <dbReference type="ARBA" id="ARBA00023303"/>
    </source>
</evidence>
<keyword evidence="14" id="KW-1185">Reference proteome</keyword>
<keyword evidence="10" id="KW-0325">Glycoprotein</keyword>
<feature type="transmembrane region" description="Helical" evidence="12">
    <location>
        <begin position="102"/>
        <end position="121"/>
    </location>
</feature>
<dbReference type="PROSITE" id="PS51013">
    <property type="entry name" value="PANNEXIN"/>
    <property type="match status" value="1"/>
</dbReference>
<evidence type="ECO:0000256" key="12">
    <source>
        <dbReference type="RuleBase" id="RU010713"/>
    </source>
</evidence>
<keyword evidence="4" id="KW-1003">Cell membrane</keyword>
<comment type="similarity">
    <text evidence="12">Belongs to the pannexin family.</text>
</comment>
<dbReference type="PANTHER" id="PTHR15759">
    <property type="entry name" value="PANNEXIN"/>
    <property type="match status" value="1"/>
</dbReference>
<evidence type="ECO:0000256" key="5">
    <source>
        <dbReference type="ARBA" id="ARBA00022692"/>
    </source>
</evidence>
<sequence length="409" mass="44612">MAIAHLATEYVFSDFLLKEPAGPQFQGLRLELAADKVLTCVAVGLPLLLISLAFAQEISVGTQISCFSPSSFSWRQAAFVDAYCWASVGQVDASQPLWLHKFFPYILLLVAIVLYLPSLFWRFTAAPHLCSDLKFIMEELDKVYNRAIKAIKSAREQDAPDGGCPGPGAGLSQSPCELSERQFHYPIVEQFLRSKRGARGLVATYLGCRLLSLVALAAACAYLAFYLGFAASSDEFACSVRSGVLANDSSVPPRFQCKLVAVGVFRLLGGLQLAVYLALLPAAAYALCLPLRGRARVLRAYQLLPSVDVQALTARRFDDLSLYLLFLEENAGELKSYRCLSVLQHLQSTPGADPLLLLACLGLVRTDALDGRPRHPHGPATELTDLAASSDKQTNHEDKSARQRLLNSS</sequence>
<dbReference type="InterPro" id="IPR000990">
    <property type="entry name" value="Innexin"/>
</dbReference>
<evidence type="ECO:0000256" key="9">
    <source>
        <dbReference type="ARBA" id="ARBA00023136"/>
    </source>
</evidence>